<comment type="similarity">
    <text evidence="1">Belongs to the universal stress protein A family.</text>
</comment>
<dbReference type="PRINTS" id="PR01438">
    <property type="entry name" value="UNVRSLSTRESS"/>
</dbReference>
<gene>
    <name evidence="3" type="ORF">SAMN04488239_102377</name>
</gene>
<evidence type="ECO:0000259" key="2">
    <source>
        <dbReference type="Pfam" id="PF00582"/>
    </source>
</evidence>
<dbReference type="PANTHER" id="PTHR46268">
    <property type="entry name" value="STRESS RESPONSE PROTEIN NHAX"/>
    <property type="match status" value="1"/>
</dbReference>
<reference evidence="4" key="1">
    <citation type="submission" date="2016-10" db="EMBL/GenBank/DDBJ databases">
        <authorList>
            <person name="Varghese N."/>
            <person name="Submissions S."/>
        </authorList>
    </citation>
    <scope>NUCLEOTIDE SEQUENCE [LARGE SCALE GENOMIC DNA]</scope>
    <source>
        <strain evidence="4">CGMCC 1.9108</strain>
    </source>
</reference>
<dbReference type="OrthoDB" id="9792500at2"/>
<protein>
    <submittedName>
        <fullName evidence="3">Nucleotide-binding universal stress protein, UspA family</fullName>
    </submittedName>
</protein>
<dbReference type="EMBL" id="FMZV01000002">
    <property type="protein sequence ID" value="SDC49326.1"/>
    <property type="molecule type" value="Genomic_DNA"/>
</dbReference>
<dbReference type="SUPFAM" id="SSF52402">
    <property type="entry name" value="Adenine nucleotide alpha hydrolases-like"/>
    <property type="match status" value="1"/>
</dbReference>
<feature type="domain" description="UspA" evidence="2">
    <location>
        <begin position="1"/>
        <end position="135"/>
    </location>
</feature>
<dbReference type="InterPro" id="IPR014729">
    <property type="entry name" value="Rossmann-like_a/b/a_fold"/>
</dbReference>
<accession>A0A1G6M2Y5</accession>
<dbReference type="PANTHER" id="PTHR46268:SF6">
    <property type="entry name" value="UNIVERSAL STRESS PROTEIN UP12"/>
    <property type="match status" value="1"/>
</dbReference>
<dbReference type="Proteomes" id="UP000199628">
    <property type="component" value="Unassembled WGS sequence"/>
</dbReference>
<dbReference type="InterPro" id="IPR006015">
    <property type="entry name" value="Universal_stress_UspA"/>
</dbReference>
<sequence length="135" mass="14452">MYRNILVPVAFDEGHDTEAAFLAARKLASDDAKFTVLHVMEAIPAYVTSQIPDEIMAHSRDDANKALRQMAAGLPGATAVMATGHAGRGIVDHAAAHDIDCIVIASHKPGFENLFLGSTADRVVRHAKCAVHVIR</sequence>
<dbReference type="RefSeq" id="WP_093027985.1">
    <property type="nucleotide sequence ID" value="NZ_FMZV01000002.1"/>
</dbReference>
<dbReference type="Pfam" id="PF00582">
    <property type="entry name" value="Usp"/>
    <property type="match status" value="1"/>
</dbReference>
<dbReference type="CDD" id="cd00293">
    <property type="entry name" value="USP-like"/>
    <property type="match status" value="1"/>
</dbReference>
<organism evidence="3 4">
    <name type="scientific">Ruegeria marina</name>
    <dbReference type="NCBI Taxonomy" id="639004"/>
    <lineage>
        <taxon>Bacteria</taxon>
        <taxon>Pseudomonadati</taxon>
        <taxon>Pseudomonadota</taxon>
        <taxon>Alphaproteobacteria</taxon>
        <taxon>Rhodobacterales</taxon>
        <taxon>Roseobacteraceae</taxon>
        <taxon>Ruegeria</taxon>
    </lineage>
</organism>
<dbReference type="Gene3D" id="3.40.50.620">
    <property type="entry name" value="HUPs"/>
    <property type="match status" value="1"/>
</dbReference>
<evidence type="ECO:0000313" key="3">
    <source>
        <dbReference type="EMBL" id="SDC49326.1"/>
    </source>
</evidence>
<dbReference type="STRING" id="639004.SAMN04488239_102377"/>
<keyword evidence="4" id="KW-1185">Reference proteome</keyword>
<dbReference type="AlphaFoldDB" id="A0A1G6M2Y5"/>
<proteinExistence type="inferred from homology"/>
<evidence type="ECO:0000313" key="4">
    <source>
        <dbReference type="Proteomes" id="UP000199628"/>
    </source>
</evidence>
<dbReference type="InterPro" id="IPR006016">
    <property type="entry name" value="UspA"/>
</dbReference>
<evidence type="ECO:0000256" key="1">
    <source>
        <dbReference type="ARBA" id="ARBA00008791"/>
    </source>
</evidence>
<name>A0A1G6M2Y5_9RHOB</name>